<accession>A0A9P1GDE1</accession>
<dbReference type="PANTHER" id="PTHR46436">
    <property type="entry name" value="CENTROSOMAL PROTEIN OF 76 KDA"/>
    <property type="match status" value="1"/>
</dbReference>
<dbReference type="PROSITE" id="PS50004">
    <property type="entry name" value="C2"/>
    <property type="match status" value="1"/>
</dbReference>
<dbReference type="InterPro" id="IPR038765">
    <property type="entry name" value="Papain-like_cys_pep_sf"/>
</dbReference>
<dbReference type="InterPro" id="IPR056288">
    <property type="entry name" value="CEP76_C"/>
</dbReference>
<evidence type="ECO:0000256" key="1">
    <source>
        <dbReference type="ARBA" id="ARBA00004245"/>
    </source>
</evidence>
<dbReference type="InterPro" id="IPR035892">
    <property type="entry name" value="C2_domain_sf"/>
</dbReference>
<gene>
    <name evidence="5" type="ORF">C1SCF055_LOCUS34636</name>
</gene>
<feature type="region of interest" description="Disordered" evidence="3">
    <location>
        <begin position="1"/>
        <end position="53"/>
    </location>
</feature>
<keyword evidence="2" id="KW-0963">Cytoplasm</keyword>
<dbReference type="EMBL" id="CAMXCT010004480">
    <property type="protein sequence ID" value="CAI4009265.1"/>
    <property type="molecule type" value="Genomic_DNA"/>
</dbReference>
<reference evidence="5" key="1">
    <citation type="submission" date="2022-10" db="EMBL/GenBank/DDBJ databases">
        <authorList>
            <person name="Chen Y."/>
            <person name="Dougan E. K."/>
            <person name="Chan C."/>
            <person name="Rhodes N."/>
            <person name="Thang M."/>
        </authorList>
    </citation>
    <scope>NUCLEOTIDE SEQUENCE</scope>
</reference>
<evidence type="ECO:0000256" key="3">
    <source>
        <dbReference type="SAM" id="MobiDB-lite"/>
    </source>
</evidence>
<reference evidence="6" key="2">
    <citation type="submission" date="2024-04" db="EMBL/GenBank/DDBJ databases">
        <authorList>
            <person name="Chen Y."/>
            <person name="Shah S."/>
            <person name="Dougan E. K."/>
            <person name="Thang M."/>
            <person name="Chan C."/>
        </authorList>
    </citation>
    <scope>NUCLEOTIDE SEQUENCE [LARGE SCALE GENOMIC DNA]</scope>
</reference>
<feature type="compositionally biased region" description="Low complexity" evidence="3">
    <location>
        <begin position="16"/>
        <end position="30"/>
    </location>
</feature>
<dbReference type="EMBL" id="CAMXCT020004480">
    <property type="protein sequence ID" value="CAL1162640.1"/>
    <property type="molecule type" value="Genomic_DNA"/>
</dbReference>
<sequence length="1189" mass="135717">MADVADPAETAGDHIAAGGATPTTSAPSAAVEDDVVEAEESPTNPQEKPTEARRRFWGLCGSRKGYPGASAPTRDLSRQKLLWEFSVSINRFQFVGSETTMPCFFAVSLQPTKKESKSVRLLTQYSPKYDLDKTGPLVLNRPSVFYERKAFRASQSELGKLELKVAMWKVSRWTFNSYHGVTTRSLEQILSREPNTSMLLQETLTEADREEKKKHKRPISDVAVVFGEVILEEVFDVKLFFENWKFFPDNEKKEKKEDKQLTFVVPKNFQANPSKNQKCQVVSTNWRRDGSSLNPYFWKATTQIAKVRGTRRAVQQMYFIAKLFSAKPVNDRHPVTTFIASTVFNLQSVLDIPNFKGTMKSLTHDESFFRVGRVEGSVTCIFFSVGQSVPSKTEVFQPRTSSSVGHLNSSEMHLVVQVRKCESLAIADEEKGVSSPFLRVSWDNMMQTSFVLKNTIRPTFNHTFYFPVRFFNEKITSRKYLETAFLYEMRSKGDIQIQVWHHDDASSTSLGFTTVSLVSVLQSNHEIKCTLRGRVKTGRDAAEGEELDVPQSAAGAWYDQERAVRWFDGSRTPLVGCQIANPNQPLLHFEAFFYPAWPTDFHGLTEFAQEEADALDWPNKEAAFIQRNETFAENFAGPFPDSIGAKRCVALGQMGDIRSFPCIGLHPMNLEPLPLMAFLAETTVSQDYIPPAKLLHWMHCITYTMSTKQERTGMIYKEMWKDPQYLLFSRKGSPQDHAILLCSVLLGMSRDAYVVKGTIQVPTAMSKPKLVEHVWVMTREDGGWVTFWEPSTREFYHLPNRWVETKKKVLAEPKVQKTNEEDDEEEDETALAIQDFTSHEVGDVMVELDGVPTVGRGPRPKAKAKLGRDLVKQQMLETQRFLPTAPKSQLLGEQSLVDWLPYDSIDVVFNKTQLWANRQNQHPACITYNFEDSYPINEAQEATGTWMTLLSDEERSNYSIRYVTDNVLMEPSLKHSQLRQLESQLVTESQENLRLLRGRIGKDTIFDHRPQLLEQLDQFLHIHEEIATLDVDFCPLWDTDSAKWNDAESYLARLLAPHFQERFNKFGTAFNQPDRKGKYRYYTTVQAAEQKGWHQVLAKIRSFKEGKSVFPTMKGKVFGGFPLHFSSADKDLIRDYVMKSSEYQELIHQHDDSIFTIHCHIFPLPGGITSTWLFFGTQSPLKDPETGGI</sequence>
<feature type="compositionally biased region" description="Acidic residues" evidence="3">
    <location>
        <begin position="31"/>
        <end position="40"/>
    </location>
</feature>
<dbReference type="Gene3D" id="2.60.40.150">
    <property type="entry name" value="C2 domain"/>
    <property type="match status" value="1"/>
</dbReference>
<dbReference type="SUPFAM" id="SSF49562">
    <property type="entry name" value="C2 domain (Calcium/lipid-binding domain, CaLB)"/>
    <property type="match status" value="1"/>
</dbReference>
<evidence type="ECO:0000313" key="8">
    <source>
        <dbReference type="Proteomes" id="UP001152797"/>
    </source>
</evidence>
<protein>
    <submittedName>
        <fullName evidence="7">Centrosomal protein of 76 kDa (Cep76)</fullName>
    </submittedName>
</protein>
<dbReference type="CDD" id="cd00030">
    <property type="entry name" value="C2"/>
    <property type="match status" value="1"/>
</dbReference>
<evidence type="ECO:0000256" key="2">
    <source>
        <dbReference type="ARBA" id="ARBA00023212"/>
    </source>
</evidence>
<dbReference type="InterPro" id="IPR000008">
    <property type="entry name" value="C2_dom"/>
</dbReference>
<dbReference type="PANTHER" id="PTHR46436:SF2">
    <property type="entry name" value="CHROMOSOME UNDETERMINED SCAFFOLD_119, WHOLE GENOME SHOTGUN SEQUENCE"/>
    <property type="match status" value="1"/>
</dbReference>
<name>A0A9P1GDE1_9DINO</name>
<evidence type="ECO:0000313" key="7">
    <source>
        <dbReference type="EMBL" id="CAL4796577.1"/>
    </source>
</evidence>
<dbReference type="GO" id="GO:0005856">
    <property type="term" value="C:cytoskeleton"/>
    <property type="evidence" value="ECO:0007669"/>
    <property type="project" value="UniProtKB-SubCell"/>
</dbReference>
<dbReference type="OrthoDB" id="5527234at2759"/>
<dbReference type="SMART" id="SM00239">
    <property type="entry name" value="C2"/>
    <property type="match status" value="1"/>
</dbReference>
<dbReference type="Pfam" id="PF24652">
    <property type="entry name" value="CEP76_C"/>
    <property type="match status" value="1"/>
</dbReference>
<comment type="subcellular location">
    <subcellularLocation>
        <location evidence="1">Cytoplasm</location>
        <location evidence="1">Cytoskeleton</location>
    </subcellularLocation>
</comment>
<dbReference type="EMBL" id="CAMXCT030004480">
    <property type="protein sequence ID" value="CAL4796577.1"/>
    <property type="molecule type" value="Genomic_DNA"/>
</dbReference>
<feature type="domain" description="C2" evidence="4">
    <location>
        <begin position="394"/>
        <end position="531"/>
    </location>
</feature>
<keyword evidence="8" id="KW-1185">Reference proteome</keyword>
<dbReference type="InterPro" id="IPR056290">
    <property type="entry name" value="CEPT76/DRC7_peptidase-like_dom"/>
</dbReference>
<organism evidence="5">
    <name type="scientific">Cladocopium goreaui</name>
    <dbReference type="NCBI Taxonomy" id="2562237"/>
    <lineage>
        <taxon>Eukaryota</taxon>
        <taxon>Sar</taxon>
        <taxon>Alveolata</taxon>
        <taxon>Dinophyceae</taxon>
        <taxon>Suessiales</taxon>
        <taxon>Symbiodiniaceae</taxon>
        <taxon>Cladocopium</taxon>
    </lineage>
</organism>
<dbReference type="AlphaFoldDB" id="A0A9P1GDE1"/>
<evidence type="ECO:0000259" key="4">
    <source>
        <dbReference type="PROSITE" id="PS50004"/>
    </source>
</evidence>
<evidence type="ECO:0000313" key="5">
    <source>
        <dbReference type="EMBL" id="CAI4009265.1"/>
    </source>
</evidence>
<dbReference type="Pfam" id="PF00168">
    <property type="entry name" value="C2"/>
    <property type="match status" value="1"/>
</dbReference>
<dbReference type="SUPFAM" id="SSF54001">
    <property type="entry name" value="Cysteine proteinases"/>
    <property type="match status" value="1"/>
</dbReference>
<proteinExistence type="predicted"/>
<dbReference type="Pfam" id="PF24656">
    <property type="entry name" value="CEPT76_peptidase"/>
    <property type="match status" value="1"/>
</dbReference>
<evidence type="ECO:0000313" key="6">
    <source>
        <dbReference type="EMBL" id="CAL1162640.1"/>
    </source>
</evidence>
<comment type="caution">
    <text evidence="5">The sequence shown here is derived from an EMBL/GenBank/DDBJ whole genome shotgun (WGS) entry which is preliminary data.</text>
</comment>
<keyword evidence="2" id="KW-0206">Cytoskeleton</keyword>
<dbReference type="InterPro" id="IPR052299">
    <property type="entry name" value="CEP76"/>
</dbReference>
<dbReference type="Proteomes" id="UP001152797">
    <property type="component" value="Unassembled WGS sequence"/>
</dbReference>